<dbReference type="Proteomes" id="UP001061862">
    <property type="component" value="Chromosome"/>
</dbReference>
<dbReference type="EMBL" id="CP104965">
    <property type="protein sequence ID" value="UXN70945.1"/>
    <property type="molecule type" value="Genomic_DNA"/>
</dbReference>
<name>A0ABY6CFK5_9HYPH</name>
<accession>A0ABY6CFK5</accession>
<protein>
    <submittedName>
        <fullName evidence="1">Uncharacterized protein</fullName>
    </submittedName>
</protein>
<proteinExistence type="predicted"/>
<evidence type="ECO:0000313" key="1">
    <source>
        <dbReference type="EMBL" id="UXN70945.1"/>
    </source>
</evidence>
<dbReference type="RefSeq" id="WP_262170251.1">
    <property type="nucleotide sequence ID" value="NZ_CP104965.1"/>
</dbReference>
<organism evidence="1 2">
    <name type="scientific">Devosia neptuniae</name>
    <dbReference type="NCBI Taxonomy" id="191302"/>
    <lineage>
        <taxon>Bacteria</taxon>
        <taxon>Pseudomonadati</taxon>
        <taxon>Pseudomonadota</taxon>
        <taxon>Alphaproteobacteria</taxon>
        <taxon>Hyphomicrobiales</taxon>
        <taxon>Devosiaceae</taxon>
        <taxon>Devosia</taxon>
    </lineage>
</organism>
<gene>
    <name evidence="1" type="ORF">N8A98_07080</name>
</gene>
<keyword evidence="2" id="KW-1185">Reference proteome</keyword>
<evidence type="ECO:0000313" key="2">
    <source>
        <dbReference type="Proteomes" id="UP001061862"/>
    </source>
</evidence>
<reference evidence="1 2" key="1">
    <citation type="submission" date="2022-09" db="EMBL/GenBank/DDBJ databases">
        <title>Interaction between co-microsymbionts with complementary sets of symbiotic genes in legume-rhizobium systems.</title>
        <authorList>
            <person name="Safronova V."/>
            <person name="Sazanova A."/>
            <person name="Afonin A."/>
            <person name="Chirak E."/>
        </authorList>
    </citation>
    <scope>NUCLEOTIDE SEQUENCE [LARGE SCALE GENOMIC DNA]</scope>
    <source>
        <strain evidence="1 2">A18/4-1</strain>
    </source>
</reference>
<sequence>MIGALRISSNKLVPDGTQIWLQGKEVVDVTTQERSAFYAMFGLMRVPSLKADGVMLSPADYEGFTATIKADGRS</sequence>